<proteinExistence type="predicted"/>
<protein>
    <submittedName>
        <fullName evidence="1">Uncharacterized protein</fullName>
    </submittedName>
</protein>
<evidence type="ECO:0000313" key="1">
    <source>
        <dbReference type="EMBL" id="EYB95865.1"/>
    </source>
</evidence>
<evidence type="ECO:0000313" key="2">
    <source>
        <dbReference type="Proteomes" id="UP000024635"/>
    </source>
</evidence>
<organism evidence="1 2">
    <name type="scientific">Ancylostoma ceylanicum</name>
    <dbReference type="NCBI Taxonomy" id="53326"/>
    <lineage>
        <taxon>Eukaryota</taxon>
        <taxon>Metazoa</taxon>
        <taxon>Ecdysozoa</taxon>
        <taxon>Nematoda</taxon>
        <taxon>Chromadorea</taxon>
        <taxon>Rhabditida</taxon>
        <taxon>Rhabditina</taxon>
        <taxon>Rhabditomorpha</taxon>
        <taxon>Strongyloidea</taxon>
        <taxon>Ancylostomatidae</taxon>
        <taxon>Ancylostomatinae</taxon>
        <taxon>Ancylostoma</taxon>
    </lineage>
</organism>
<reference evidence="2" key="1">
    <citation type="journal article" date="2015" name="Nat. Genet.">
        <title>The genome and transcriptome of the zoonotic hookworm Ancylostoma ceylanicum identify infection-specific gene families.</title>
        <authorList>
            <person name="Schwarz E.M."/>
            <person name="Hu Y."/>
            <person name="Antoshechkin I."/>
            <person name="Miller M.M."/>
            <person name="Sternberg P.W."/>
            <person name="Aroian R.V."/>
        </authorList>
    </citation>
    <scope>NUCLEOTIDE SEQUENCE</scope>
    <source>
        <strain evidence="2">HY135</strain>
    </source>
</reference>
<dbReference type="Proteomes" id="UP000024635">
    <property type="component" value="Unassembled WGS sequence"/>
</dbReference>
<comment type="caution">
    <text evidence="1">The sequence shown here is derived from an EMBL/GenBank/DDBJ whole genome shotgun (WGS) entry which is preliminary data.</text>
</comment>
<accession>A0A016SZH2</accession>
<dbReference type="EMBL" id="JARK01001491">
    <property type="protein sequence ID" value="EYB95865.1"/>
    <property type="molecule type" value="Genomic_DNA"/>
</dbReference>
<sequence length="149" mass="16429">MESLLLSKNLGCVSSLGENGRSQVTLIGALGPPVTPIFLNSSTGIDCNTCQIQEYVSNKLTHVVESALLNITEWRGTRLSYKGTCLDHLRQDLTCLHEIVEGAERALKMDLGTGSEANISFISGTFSLELWQMPIETTRFHNLMSTRVR</sequence>
<gene>
    <name evidence="1" type="primary">Acey_s0155.g3061</name>
    <name evidence="1" type="ORF">Y032_0155g3061</name>
</gene>
<name>A0A016SZH2_9BILA</name>
<dbReference type="AlphaFoldDB" id="A0A016SZH2"/>
<keyword evidence="2" id="KW-1185">Reference proteome</keyword>